<dbReference type="EMBL" id="JBEAFC010000011">
    <property type="protein sequence ID" value="KAL1536075.1"/>
    <property type="molecule type" value="Genomic_DNA"/>
</dbReference>
<evidence type="ECO:0000313" key="2">
    <source>
        <dbReference type="Proteomes" id="UP001567538"/>
    </source>
</evidence>
<dbReference type="Proteomes" id="UP001567538">
    <property type="component" value="Unassembled WGS sequence"/>
</dbReference>
<organism evidence="1 2">
    <name type="scientific">Salvia divinorum</name>
    <name type="common">Maria pastora</name>
    <name type="synonym">Diviner's sage</name>
    <dbReference type="NCBI Taxonomy" id="28513"/>
    <lineage>
        <taxon>Eukaryota</taxon>
        <taxon>Viridiplantae</taxon>
        <taxon>Streptophyta</taxon>
        <taxon>Embryophyta</taxon>
        <taxon>Tracheophyta</taxon>
        <taxon>Spermatophyta</taxon>
        <taxon>Magnoliopsida</taxon>
        <taxon>eudicotyledons</taxon>
        <taxon>Gunneridae</taxon>
        <taxon>Pentapetalae</taxon>
        <taxon>asterids</taxon>
        <taxon>lamiids</taxon>
        <taxon>Lamiales</taxon>
        <taxon>Lamiaceae</taxon>
        <taxon>Nepetoideae</taxon>
        <taxon>Mentheae</taxon>
        <taxon>Salviinae</taxon>
        <taxon>Salvia</taxon>
        <taxon>Salvia subgen. Calosphace</taxon>
    </lineage>
</organism>
<evidence type="ECO:0008006" key="3">
    <source>
        <dbReference type="Google" id="ProtNLM"/>
    </source>
</evidence>
<dbReference type="PANTHER" id="PTHR31972:SF74">
    <property type="entry name" value="EXPRESSED PROTEIN"/>
    <property type="match status" value="1"/>
</dbReference>
<dbReference type="Pfam" id="PF05910">
    <property type="entry name" value="DUF868"/>
    <property type="match status" value="1"/>
</dbReference>
<name>A0ABD1FX59_SALDI</name>
<protein>
    <recommendedName>
        <fullName evidence="3">DUF868 family protein</fullName>
    </recommendedName>
</protein>
<accession>A0ABD1FX59</accession>
<dbReference type="PANTHER" id="PTHR31972">
    <property type="entry name" value="EXPRESSED PROTEIN"/>
    <property type="match status" value="1"/>
</dbReference>
<evidence type="ECO:0000313" key="1">
    <source>
        <dbReference type="EMBL" id="KAL1536075.1"/>
    </source>
</evidence>
<dbReference type="AlphaFoldDB" id="A0ABD1FX59"/>
<comment type="caution">
    <text evidence="1">The sequence shown here is derived from an EMBL/GenBank/DDBJ whole genome shotgun (WGS) entry which is preliminary data.</text>
</comment>
<dbReference type="InterPro" id="IPR008586">
    <property type="entry name" value="DUF868_pln"/>
</dbReference>
<keyword evidence="2" id="KW-1185">Reference proteome</keyword>
<reference evidence="1 2" key="1">
    <citation type="submission" date="2024-06" db="EMBL/GenBank/DDBJ databases">
        <title>A chromosome level genome sequence of Diviner's sage (Salvia divinorum).</title>
        <authorList>
            <person name="Ford S.A."/>
            <person name="Ro D.-K."/>
            <person name="Ness R.W."/>
            <person name="Phillips M.A."/>
        </authorList>
    </citation>
    <scope>NUCLEOTIDE SEQUENCE [LARGE SCALE GENOMIC DNA]</scope>
    <source>
        <strain evidence="1">SAF-2024a</strain>
        <tissue evidence="1">Leaf</tissue>
    </source>
</reference>
<sequence length="297" mass="32987">MRDFPSCFGESAVQVADASCSSVIVSKASQNSVTCMYRCRLLDESCLISIVWSKNLMGQCLSVEIYDASHQFIYKMDVKSSLFSKRKGTKCLELNSYKIEVFWDLSVAKFGSGPEPLGSYYVGVVCRGEMVLLIGDLAEEAFKKTGAAAAVSTTMLVAKREHTVGKRVFGTKARFCDMGPIHDLKIECDTRGGDDPFLVVRVDAKTVMKVQHLHWKFRGNCTILVDEMPVEVFWDVHSWLFGSGVGSGVFMFQTSLSAEKQWSSPSLSDPTGWSKSFKESNSRSLGFSLVLYAWKSE</sequence>
<gene>
    <name evidence="1" type="ORF">AAHA92_28778</name>
</gene>
<proteinExistence type="predicted"/>